<dbReference type="RefSeq" id="XP_013635087.1">
    <property type="nucleotide sequence ID" value="XM_013779633.1"/>
</dbReference>
<evidence type="ECO:0008006" key="5">
    <source>
        <dbReference type="Google" id="ProtNLM"/>
    </source>
</evidence>
<evidence type="ECO:0000256" key="2">
    <source>
        <dbReference type="SAM" id="SignalP"/>
    </source>
</evidence>
<dbReference type="OrthoDB" id="977074at2759"/>
<dbReference type="GeneID" id="106340790"/>
<reference evidence="3 4" key="1">
    <citation type="journal article" date="2014" name="Genome Biol.">
        <title>Transcriptome and methylome profiling reveals relics of genome dominance in the mesopolyploid Brassica oleracea.</title>
        <authorList>
            <person name="Parkin I.A."/>
            <person name="Koh C."/>
            <person name="Tang H."/>
            <person name="Robinson S.J."/>
            <person name="Kagale S."/>
            <person name="Clarke W.E."/>
            <person name="Town C.D."/>
            <person name="Nixon J."/>
            <person name="Krishnakumar V."/>
            <person name="Bidwell S.L."/>
            <person name="Denoeud F."/>
            <person name="Belcram H."/>
            <person name="Links M.G."/>
            <person name="Just J."/>
            <person name="Clarke C."/>
            <person name="Bender T."/>
            <person name="Huebert T."/>
            <person name="Mason A.S."/>
            <person name="Pires J.C."/>
            <person name="Barker G."/>
            <person name="Moore J."/>
            <person name="Walley P.G."/>
            <person name="Manoli S."/>
            <person name="Batley J."/>
            <person name="Edwards D."/>
            <person name="Nelson M.N."/>
            <person name="Wang X."/>
            <person name="Paterson A.H."/>
            <person name="King G."/>
            <person name="Bancroft I."/>
            <person name="Chalhoub B."/>
            <person name="Sharpe A.G."/>
        </authorList>
    </citation>
    <scope>NUCLEOTIDE SEQUENCE</scope>
    <source>
        <strain evidence="3 4">cv. TO1000</strain>
    </source>
</reference>
<dbReference type="STRING" id="109376.A0A0D3C5G1"/>
<dbReference type="KEGG" id="boe:106340790"/>
<dbReference type="EnsemblPlants" id="Bo4g190260.1">
    <property type="protein sequence ID" value="Bo4g190260.1"/>
    <property type="gene ID" value="Bo4g190260"/>
</dbReference>
<protein>
    <recommendedName>
        <fullName evidence="5">Transmembrane protein</fullName>
    </recommendedName>
</protein>
<feature type="signal peptide" evidence="2">
    <location>
        <begin position="1"/>
        <end position="26"/>
    </location>
</feature>
<evidence type="ECO:0000313" key="4">
    <source>
        <dbReference type="Proteomes" id="UP000032141"/>
    </source>
</evidence>
<organism evidence="3 4">
    <name type="scientific">Brassica oleracea var. oleracea</name>
    <dbReference type="NCBI Taxonomy" id="109376"/>
    <lineage>
        <taxon>Eukaryota</taxon>
        <taxon>Viridiplantae</taxon>
        <taxon>Streptophyta</taxon>
        <taxon>Embryophyta</taxon>
        <taxon>Tracheophyta</taxon>
        <taxon>Spermatophyta</taxon>
        <taxon>Magnoliopsida</taxon>
        <taxon>eudicotyledons</taxon>
        <taxon>Gunneridae</taxon>
        <taxon>Pentapetalae</taxon>
        <taxon>rosids</taxon>
        <taxon>malvids</taxon>
        <taxon>Brassicales</taxon>
        <taxon>Brassicaceae</taxon>
        <taxon>Brassiceae</taxon>
        <taxon>Brassica</taxon>
    </lineage>
</organism>
<keyword evidence="2" id="KW-0732">Signal</keyword>
<name>A0A0D3C5G1_BRAOL</name>
<dbReference type="HOGENOM" id="CLU_2281408_0_0_1"/>
<sequence length="102" mass="11154">MDARKINLHVLLLPFLLITAVPSILGLSTRGNTRSETEVLLHGGEYFPVMKSRKLMPTNLEVDYSGDYDDGASLASPSPPVPDYDDDIYKRQGDVPSPGIGH</sequence>
<dbReference type="OMA" id="ESEAFQG"/>
<feature type="chain" id="PRO_5002273568" description="Transmembrane protein" evidence="2">
    <location>
        <begin position="27"/>
        <end position="102"/>
    </location>
</feature>
<dbReference type="Gramene" id="Bo4g190260.1">
    <property type="protein sequence ID" value="Bo4g190260.1"/>
    <property type="gene ID" value="Bo4g190260"/>
</dbReference>
<evidence type="ECO:0000313" key="3">
    <source>
        <dbReference type="EnsemblPlants" id="Bo4g190260.1"/>
    </source>
</evidence>
<feature type="region of interest" description="Disordered" evidence="1">
    <location>
        <begin position="67"/>
        <end position="102"/>
    </location>
</feature>
<accession>A0A0D3C5G1</accession>
<proteinExistence type="predicted"/>
<dbReference type="Proteomes" id="UP000032141">
    <property type="component" value="Chromosome C4"/>
</dbReference>
<keyword evidence="4" id="KW-1185">Reference proteome</keyword>
<evidence type="ECO:0000256" key="1">
    <source>
        <dbReference type="SAM" id="MobiDB-lite"/>
    </source>
</evidence>
<dbReference type="AlphaFoldDB" id="A0A0D3C5G1"/>
<reference evidence="3" key="2">
    <citation type="submission" date="2015-03" db="UniProtKB">
        <authorList>
            <consortium name="EnsemblPlants"/>
        </authorList>
    </citation>
    <scope>IDENTIFICATION</scope>
</reference>